<evidence type="ECO:0000256" key="6">
    <source>
        <dbReference type="ARBA" id="ARBA00022989"/>
    </source>
</evidence>
<keyword evidence="7 8" id="KW-0472">Membrane</keyword>
<feature type="transmembrane region" description="Helical" evidence="8">
    <location>
        <begin position="349"/>
        <end position="367"/>
    </location>
</feature>
<evidence type="ECO:0000256" key="7">
    <source>
        <dbReference type="ARBA" id="ARBA00023136"/>
    </source>
</evidence>
<comment type="subcellular location">
    <subcellularLocation>
        <location evidence="1">Cell membrane</location>
        <topology evidence="1">Multi-pass membrane protein</topology>
    </subcellularLocation>
</comment>
<dbReference type="GO" id="GO:0005886">
    <property type="term" value="C:plasma membrane"/>
    <property type="evidence" value="ECO:0007669"/>
    <property type="project" value="UniProtKB-SubCell"/>
</dbReference>
<comment type="similarity">
    <text evidence="2">Belongs to the alanine or glycine:cation symporter (AGCS) (TC 2.A.25) family.</text>
</comment>
<dbReference type="AlphaFoldDB" id="A0A4Y6Q4A0"/>
<organism evidence="9 10">
    <name type="scientific">Persicimonas caeni</name>
    <dbReference type="NCBI Taxonomy" id="2292766"/>
    <lineage>
        <taxon>Bacteria</taxon>
        <taxon>Deltaproteobacteria</taxon>
        <taxon>Bradymonadales</taxon>
        <taxon>Bradymonadaceae</taxon>
        <taxon>Persicimonas</taxon>
    </lineage>
</organism>
<dbReference type="EMBL" id="CP041186">
    <property type="protein sequence ID" value="QDG54977.1"/>
    <property type="molecule type" value="Genomic_DNA"/>
</dbReference>
<evidence type="ECO:0000313" key="10">
    <source>
        <dbReference type="Proteomes" id="UP000315995"/>
    </source>
</evidence>
<keyword evidence="4" id="KW-1003">Cell membrane</keyword>
<dbReference type="PANTHER" id="PTHR30330">
    <property type="entry name" value="AGSS FAMILY TRANSPORTER, SODIUM-ALANINE"/>
    <property type="match status" value="1"/>
</dbReference>
<keyword evidence="3" id="KW-0813">Transport</keyword>
<reference evidence="9 10" key="1">
    <citation type="submission" date="2019-06" db="EMBL/GenBank/DDBJ databases">
        <title>Persicimonas caeni gen. nov., sp. nov., a predatory bacterium isolated from solar saltern.</title>
        <authorList>
            <person name="Wang S."/>
        </authorList>
    </citation>
    <scope>NUCLEOTIDE SEQUENCE [LARGE SCALE GENOMIC DNA]</scope>
    <source>
        <strain evidence="9 10">YN101</strain>
    </source>
</reference>
<keyword evidence="5 8" id="KW-0812">Transmembrane</keyword>
<evidence type="ECO:0000256" key="8">
    <source>
        <dbReference type="SAM" id="Phobius"/>
    </source>
</evidence>
<dbReference type="GO" id="GO:0005283">
    <property type="term" value="F:amino acid:sodium symporter activity"/>
    <property type="evidence" value="ECO:0007669"/>
    <property type="project" value="InterPro"/>
</dbReference>
<evidence type="ECO:0000313" key="9">
    <source>
        <dbReference type="EMBL" id="QDG54977.1"/>
    </source>
</evidence>
<gene>
    <name evidence="9" type="ORF">FIV42_28130</name>
</gene>
<feature type="transmembrane region" description="Helical" evidence="8">
    <location>
        <begin position="305"/>
        <end position="329"/>
    </location>
</feature>
<protein>
    <submittedName>
        <fullName evidence="9">Alanine:cation symporter family protein</fullName>
    </submittedName>
</protein>
<dbReference type="InterPro" id="IPR001463">
    <property type="entry name" value="Na/Ala_symport"/>
</dbReference>
<feature type="transmembrane region" description="Helical" evidence="8">
    <location>
        <begin position="172"/>
        <end position="192"/>
    </location>
</feature>
<evidence type="ECO:0000256" key="2">
    <source>
        <dbReference type="ARBA" id="ARBA00009261"/>
    </source>
</evidence>
<evidence type="ECO:0000256" key="4">
    <source>
        <dbReference type="ARBA" id="ARBA00022475"/>
    </source>
</evidence>
<keyword evidence="6 8" id="KW-1133">Transmembrane helix</keyword>
<dbReference type="Pfam" id="PF01235">
    <property type="entry name" value="Na_Ala_symp"/>
    <property type="match status" value="1"/>
</dbReference>
<accession>A0A5B8YKI5</accession>
<keyword evidence="10" id="KW-1185">Reference proteome</keyword>
<feature type="transmembrane region" description="Helical" evidence="8">
    <location>
        <begin position="263"/>
        <end position="285"/>
    </location>
</feature>
<dbReference type="PRINTS" id="PR00175">
    <property type="entry name" value="NAALASMPORT"/>
</dbReference>
<sequence length="412" mass="44485">MFQANQSFQAMTEIVPWLGGAKAQGEVVLRADQPREWDLPPQVVRFNVPSASESEDATERHYGPAGARFTVTMDDWKREDGAFVARVPIVAERAHTRYNVRANSVAQMQIGVIEGREIKDWAQPEGVAVVNPEPIGGGENERGLVYGLILAVLVGLVIIGGIKSIAKVAEKIVPTMCGIYVLAALAVVFMNIEQVPEAVGIILSEAFNTDSMWAGGLVGVFVQGVRRAAFSSEAGIGSAAIAHSAAKTNEPIREGVVGLLEPFIDTIIVCFMTGIVIVITGVYAQQDTIGLAGISLTSKAFGSEIGFFPYVLSGAVVLFAFSTMISWSYYGERCWTTLFGASQSMPYRIIFLLFIVLGSISSLGNVLDFSDLMLLSMAFPNILGAVILSGKVGDRLEKYWASYKKGEFETYK</sequence>
<proteinExistence type="inferred from homology"/>
<dbReference type="OrthoDB" id="9806926at2"/>
<evidence type="ECO:0000256" key="3">
    <source>
        <dbReference type="ARBA" id="ARBA00022448"/>
    </source>
</evidence>
<dbReference type="Proteomes" id="UP000315995">
    <property type="component" value="Chromosome"/>
</dbReference>
<dbReference type="PANTHER" id="PTHR30330:SF3">
    <property type="entry name" value="TRANSCRIPTIONAL REGULATOR, LRP FAMILY"/>
    <property type="match status" value="1"/>
</dbReference>
<name>A0A4Y6Q4A0_PERCE</name>
<feature type="transmembrane region" description="Helical" evidence="8">
    <location>
        <begin position="144"/>
        <end position="166"/>
    </location>
</feature>
<accession>A0A4Y6Q4A0</accession>
<evidence type="ECO:0000256" key="1">
    <source>
        <dbReference type="ARBA" id="ARBA00004651"/>
    </source>
</evidence>
<evidence type="ECO:0000256" key="5">
    <source>
        <dbReference type="ARBA" id="ARBA00022692"/>
    </source>
</evidence>